<comment type="cofactor">
    <cofactor evidence="6">
        <name>Mg(2+)</name>
        <dbReference type="ChEBI" id="CHEBI:18420"/>
    </cofactor>
</comment>
<feature type="binding site" evidence="6">
    <location>
        <position position="104"/>
    </location>
    <ligand>
        <name>5-phospho-alpha-D-ribose 1-diphosphate</name>
        <dbReference type="ChEBI" id="CHEBI:58017"/>
        <note>ligand shared between dimeric partners</note>
    </ligand>
</feature>
<dbReference type="Gene3D" id="3.40.50.2020">
    <property type="match status" value="1"/>
</dbReference>
<protein>
    <recommendedName>
        <fullName evidence="2 6">Orotate phosphoribosyltransferase</fullName>
        <shortName evidence="6">OPRT</shortName>
        <shortName evidence="6">OPRTase</shortName>
        <ecNumber evidence="2 6">2.4.2.10</ecNumber>
    </recommendedName>
</protein>
<evidence type="ECO:0000256" key="5">
    <source>
        <dbReference type="ARBA" id="ARBA00022975"/>
    </source>
</evidence>
<comment type="function">
    <text evidence="6">Catalyzes the transfer of a ribosyl phosphate group from 5-phosphoribose 1-diphosphate to orotate, leading to the formation of orotidine monophosphate (OMP).</text>
</comment>
<dbReference type="EMBL" id="FNCG01000003">
    <property type="protein sequence ID" value="SDG44134.1"/>
    <property type="molecule type" value="Genomic_DNA"/>
</dbReference>
<sequence length="219" mass="24062">MFTNNEIEQQVAEFLLQIKAIKLQPNNPFTWASGWKSPIYCDNRVTLSHPTIRTYIRQQLVAAIQDKFGSVGCIAGVATAGIPQGALVAQELGLPFIYVRSKPKEHGTGSMIEGDAATTSGKRVVVIEDLLSTGKSSLQAVEALRAAGYDVAGLAAIFTYGFDIADENFKQANCPYVTLSNYNALIKYAEEHQFINEKDVNLLRQWRENPSTWGEMAAS</sequence>
<dbReference type="EC" id="2.4.2.10" evidence="2 6"/>
<dbReference type="GO" id="GO:0044205">
    <property type="term" value="P:'de novo' UMP biosynthetic process"/>
    <property type="evidence" value="ECO:0007669"/>
    <property type="project" value="UniProtKB-UniRule"/>
</dbReference>
<evidence type="ECO:0000256" key="6">
    <source>
        <dbReference type="HAMAP-Rule" id="MF_01208"/>
    </source>
</evidence>
<dbReference type="PANTHER" id="PTHR19278:SF9">
    <property type="entry name" value="URIDINE 5'-MONOPHOSPHATE SYNTHASE"/>
    <property type="match status" value="1"/>
</dbReference>
<organism evidence="8 9">
    <name type="scientific">Mucilaginibacter gossypii</name>
    <dbReference type="NCBI Taxonomy" id="551996"/>
    <lineage>
        <taxon>Bacteria</taxon>
        <taxon>Pseudomonadati</taxon>
        <taxon>Bacteroidota</taxon>
        <taxon>Sphingobacteriia</taxon>
        <taxon>Sphingobacteriales</taxon>
        <taxon>Sphingobacteriaceae</taxon>
        <taxon>Mucilaginibacter</taxon>
    </lineage>
</organism>
<evidence type="ECO:0000256" key="3">
    <source>
        <dbReference type="ARBA" id="ARBA00022676"/>
    </source>
</evidence>
<evidence type="ECO:0000259" key="7">
    <source>
        <dbReference type="Pfam" id="PF00156"/>
    </source>
</evidence>
<evidence type="ECO:0000313" key="9">
    <source>
        <dbReference type="Proteomes" id="UP000199705"/>
    </source>
</evidence>
<dbReference type="InterPro" id="IPR004467">
    <property type="entry name" value="Or_phspho_trans_dom"/>
</dbReference>
<dbReference type="RefSeq" id="WP_091164523.1">
    <property type="nucleotide sequence ID" value="NZ_FNCG01000003.1"/>
</dbReference>
<comment type="similarity">
    <text evidence="6">Belongs to the purine/pyrimidine phosphoribosyltransferase family. PyrE subfamily.</text>
</comment>
<dbReference type="GO" id="GO:0019856">
    <property type="term" value="P:pyrimidine nucleobase biosynthetic process"/>
    <property type="evidence" value="ECO:0007669"/>
    <property type="project" value="TreeGrafter"/>
</dbReference>
<proteinExistence type="inferred from homology"/>
<comment type="pathway">
    <text evidence="1 6">Pyrimidine metabolism; UMP biosynthesis via de novo pathway; UMP from orotate: step 1/2.</text>
</comment>
<keyword evidence="5 6" id="KW-0665">Pyrimidine biosynthesis</keyword>
<evidence type="ECO:0000256" key="2">
    <source>
        <dbReference type="ARBA" id="ARBA00011971"/>
    </source>
</evidence>
<feature type="binding site" evidence="6">
    <location>
        <position position="100"/>
    </location>
    <ligand>
        <name>5-phospho-alpha-D-ribose 1-diphosphate</name>
        <dbReference type="ChEBI" id="CHEBI:58017"/>
        <note>ligand shared between dimeric partners</note>
    </ligand>
</feature>
<dbReference type="GO" id="GO:0000287">
    <property type="term" value="F:magnesium ion binding"/>
    <property type="evidence" value="ECO:0007669"/>
    <property type="project" value="UniProtKB-UniRule"/>
</dbReference>
<dbReference type="SUPFAM" id="SSF53271">
    <property type="entry name" value="PRTase-like"/>
    <property type="match status" value="1"/>
</dbReference>
<evidence type="ECO:0000313" key="8">
    <source>
        <dbReference type="EMBL" id="SDG44134.1"/>
    </source>
</evidence>
<evidence type="ECO:0000256" key="1">
    <source>
        <dbReference type="ARBA" id="ARBA00004889"/>
    </source>
</evidence>
<dbReference type="PANTHER" id="PTHR19278">
    <property type="entry name" value="OROTATE PHOSPHORIBOSYLTRANSFERASE"/>
    <property type="match status" value="1"/>
</dbReference>
<feature type="binding site" evidence="6">
    <location>
        <position position="106"/>
    </location>
    <ligand>
        <name>5-phospho-alpha-D-ribose 1-diphosphate</name>
        <dbReference type="ChEBI" id="CHEBI:58017"/>
        <note>ligand shared between dimeric partners</note>
    </ligand>
</feature>
<dbReference type="GO" id="GO:0004588">
    <property type="term" value="F:orotate phosphoribosyltransferase activity"/>
    <property type="evidence" value="ECO:0007669"/>
    <property type="project" value="UniProtKB-UniRule"/>
</dbReference>
<feature type="domain" description="Phosphoribosyltransferase" evidence="7">
    <location>
        <begin position="65"/>
        <end position="161"/>
    </location>
</feature>
<gene>
    <name evidence="6" type="primary">pyrE</name>
    <name evidence="8" type="ORF">SAMN05192573_103419</name>
</gene>
<dbReference type="Pfam" id="PF00156">
    <property type="entry name" value="Pribosyltran"/>
    <property type="match status" value="1"/>
</dbReference>
<accession>A0A1G7U9M7</accession>
<keyword evidence="4 6" id="KW-0808">Transferase</keyword>
<name>A0A1G7U9M7_9SPHI</name>
<dbReference type="InterPro" id="IPR000836">
    <property type="entry name" value="PRTase_dom"/>
</dbReference>
<comment type="catalytic activity">
    <reaction evidence="6">
        <text>orotidine 5'-phosphate + diphosphate = orotate + 5-phospho-alpha-D-ribose 1-diphosphate</text>
        <dbReference type="Rhea" id="RHEA:10380"/>
        <dbReference type="ChEBI" id="CHEBI:30839"/>
        <dbReference type="ChEBI" id="CHEBI:33019"/>
        <dbReference type="ChEBI" id="CHEBI:57538"/>
        <dbReference type="ChEBI" id="CHEBI:58017"/>
        <dbReference type="EC" id="2.4.2.10"/>
    </reaction>
</comment>
<dbReference type="UniPathway" id="UPA00070">
    <property type="reaction ID" value="UER00119"/>
</dbReference>
<feature type="binding site" description="in other chain" evidence="6">
    <location>
        <begin position="128"/>
        <end position="136"/>
    </location>
    <ligand>
        <name>5-phospho-alpha-D-ribose 1-diphosphate</name>
        <dbReference type="ChEBI" id="CHEBI:58017"/>
        <note>ligand shared between dimeric partners</note>
    </ligand>
</feature>
<dbReference type="HAMAP" id="MF_01208">
    <property type="entry name" value="PyrE"/>
    <property type="match status" value="1"/>
</dbReference>
<keyword evidence="9" id="KW-1185">Reference proteome</keyword>
<dbReference type="STRING" id="551996.SAMN05192573_103419"/>
<dbReference type="Proteomes" id="UP000199705">
    <property type="component" value="Unassembled WGS sequence"/>
</dbReference>
<dbReference type="InterPro" id="IPR023031">
    <property type="entry name" value="OPRT"/>
</dbReference>
<feature type="binding site" evidence="6">
    <location>
        <position position="132"/>
    </location>
    <ligand>
        <name>orotate</name>
        <dbReference type="ChEBI" id="CHEBI:30839"/>
    </ligand>
</feature>
<dbReference type="NCBIfam" id="TIGR00336">
    <property type="entry name" value="pyrE"/>
    <property type="match status" value="1"/>
</dbReference>
<dbReference type="CDD" id="cd06223">
    <property type="entry name" value="PRTases_typeI"/>
    <property type="match status" value="1"/>
</dbReference>
<keyword evidence="6" id="KW-0460">Magnesium</keyword>
<comment type="caution">
    <text evidence="6">Lacks conserved residue(s) required for the propagation of feature annotation.</text>
</comment>
<comment type="subunit">
    <text evidence="6">Homodimer.</text>
</comment>
<dbReference type="InterPro" id="IPR029057">
    <property type="entry name" value="PRTase-like"/>
</dbReference>
<evidence type="ECO:0000256" key="4">
    <source>
        <dbReference type="ARBA" id="ARBA00022679"/>
    </source>
</evidence>
<keyword evidence="3 6" id="KW-0328">Glycosyltransferase</keyword>
<dbReference type="AlphaFoldDB" id="A0A1G7U9M7"/>
<reference evidence="9" key="1">
    <citation type="submission" date="2016-10" db="EMBL/GenBank/DDBJ databases">
        <authorList>
            <person name="Varghese N."/>
            <person name="Submissions S."/>
        </authorList>
    </citation>
    <scope>NUCLEOTIDE SEQUENCE [LARGE SCALE GENOMIC DNA]</scope>
    <source>
        <strain evidence="9">Gh-67</strain>
    </source>
</reference>